<dbReference type="PANTHER" id="PTHR30576">
    <property type="entry name" value="COLANIC BIOSYNTHESIS UDP-GLUCOSE LIPID CARRIER TRANSFERASE"/>
    <property type="match status" value="1"/>
</dbReference>
<dbReference type="GO" id="GO:0005886">
    <property type="term" value="C:plasma membrane"/>
    <property type="evidence" value="ECO:0007669"/>
    <property type="project" value="UniProtKB-SubCell"/>
</dbReference>
<keyword evidence="3" id="KW-1003">Cell membrane</keyword>
<keyword evidence="4 11" id="KW-0808">Transferase</keyword>
<evidence type="ECO:0000256" key="6">
    <source>
        <dbReference type="ARBA" id="ARBA00022989"/>
    </source>
</evidence>
<accession>A0A1I3SFY8</accession>
<dbReference type="AlphaFoldDB" id="A0A1I3SFY8"/>
<dbReference type="Pfam" id="PF02397">
    <property type="entry name" value="Bac_transf"/>
    <property type="match status" value="1"/>
</dbReference>
<evidence type="ECO:0000256" key="4">
    <source>
        <dbReference type="ARBA" id="ARBA00022679"/>
    </source>
</evidence>
<sequence length="224" mass="25435">MSAIAADRSGRFDVALRKPGKLYQNGGKRLFDLVMAVLTLPIIAPVVFILWAFVRADGGPGFYSQTRIGVGGREFRCWKLRTMIMDADTVLREMCDADPELAQEWHRNQKLANDPRITKIGRFLRASSLDELPQIWNILLGDMSFVGPRPFMDDQDFLYVAAGGRAYYTVRPGITGPWQVFGRGETSFTDRVKYDTFYCDKLTLKSDLFYIWKTVGVVVRRTGS</sequence>
<evidence type="ECO:0000256" key="5">
    <source>
        <dbReference type="ARBA" id="ARBA00022692"/>
    </source>
</evidence>
<evidence type="ECO:0000256" key="9">
    <source>
        <dbReference type="SAM" id="Phobius"/>
    </source>
</evidence>
<dbReference type="GO" id="GO:0016780">
    <property type="term" value="F:phosphotransferase activity, for other substituted phosphate groups"/>
    <property type="evidence" value="ECO:0007669"/>
    <property type="project" value="TreeGrafter"/>
</dbReference>
<gene>
    <name evidence="11" type="ORF">SAMN04487991_2423</name>
</gene>
<dbReference type="EMBL" id="FORH01000004">
    <property type="protein sequence ID" value="SFJ56599.1"/>
    <property type="molecule type" value="Genomic_DNA"/>
</dbReference>
<keyword evidence="5 9" id="KW-0812">Transmembrane</keyword>
<protein>
    <submittedName>
        <fullName evidence="11">Sugar transferase involved in LPS biosynthesis (Colanic, teichoic acid)</fullName>
    </submittedName>
</protein>
<keyword evidence="7 9" id="KW-0472">Membrane</keyword>
<dbReference type="Proteomes" id="UP000199630">
    <property type="component" value="Unassembled WGS sequence"/>
</dbReference>
<dbReference type="STRING" id="588602.SAMN04487991_2423"/>
<comment type="subcellular location">
    <subcellularLocation>
        <location evidence="1">Cell membrane</location>
    </subcellularLocation>
</comment>
<evidence type="ECO:0000256" key="3">
    <source>
        <dbReference type="ARBA" id="ARBA00022475"/>
    </source>
</evidence>
<evidence type="ECO:0000313" key="11">
    <source>
        <dbReference type="EMBL" id="SFJ56599.1"/>
    </source>
</evidence>
<dbReference type="PANTHER" id="PTHR30576:SF4">
    <property type="entry name" value="UNDECAPRENYL-PHOSPHATE GALACTOSE PHOSPHOTRANSFERASE"/>
    <property type="match status" value="1"/>
</dbReference>
<feature type="transmembrane region" description="Helical" evidence="9">
    <location>
        <begin position="30"/>
        <end position="54"/>
    </location>
</feature>
<evidence type="ECO:0000256" key="8">
    <source>
        <dbReference type="ARBA" id="ARBA00023169"/>
    </source>
</evidence>
<evidence type="ECO:0000259" key="10">
    <source>
        <dbReference type="Pfam" id="PF02397"/>
    </source>
</evidence>
<dbReference type="InterPro" id="IPR003362">
    <property type="entry name" value="Bact_transf"/>
</dbReference>
<keyword evidence="12" id="KW-1185">Reference proteome</keyword>
<name>A0A1I3SFY8_9RHOB</name>
<evidence type="ECO:0000256" key="7">
    <source>
        <dbReference type="ARBA" id="ARBA00023136"/>
    </source>
</evidence>
<comment type="similarity">
    <text evidence="2">Belongs to the bacterial sugar transferase family.</text>
</comment>
<keyword evidence="6 9" id="KW-1133">Transmembrane helix</keyword>
<evidence type="ECO:0000313" key="12">
    <source>
        <dbReference type="Proteomes" id="UP000199630"/>
    </source>
</evidence>
<reference evidence="12" key="1">
    <citation type="submission" date="2016-10" db="EMBL/GenBank/DDBJ databases">
        <authorList>
            <person name="Varghese N."/>
            <person name="Submissions S."/>
        </authorList>
    </citation>
    <scope>NUCLEOTIDE SEQUENCE [LARGE SCALE GENOMIC DNA]</scope>
    <source>
        <strain evidence="12">DSM 26471</strain>
    </source>
</reference>
<evidence type="ECO:0000256" key="1">
    <source>
        <dbReference type="ARBA" id="ARBA00004236"/>
    </source>
</evidence>
<dbReference type="GO" id="GO:0000271">
    <property type="term" value="P:polysaccharide biosynthetic process"/>
    <property type="evidence" value="ECO:0007669"/>
    <property type="project" value="UniProtKB-KW"/>
</dbReference>
<proteinExistence type="inferred from homology"/>
<evidence type="ECO:0000256" key="2">
    <source>
        <dbReference type="ARBA" id="ARBA00006464"/>
    </source>
</evidence>
<feature type="domain" description="Bacterial sugar transferase" evidence="10">
    <location>
        <begin position="28"/>
        <end position="219"/>
    </location>
</feature>
<keyword evidence="8" id="KW-0270">Exopolysaccharide synthesis</keyword>
<organism evidence="11 12">
    <name type="scientific">Celeribacter neptunius</name>
    <dbReference type="NCBI Taxonomy" id="588602"/>
    <lineage>
        <taxon>Bacteria</taxon>
        <taxon>Pseudomonadati</taxon>
        <taxon>Pseudomonadota</taxon>
        <taxon>Alphaproteobacteria</taxon>
        <taxon>Rhodobacterales</taxon>
        <taxon>Roseobacteraceae</taxon>
        <taxon>Celeribacter</taxon>
    </lineage>
</organism>